<gene>
    <name evidence="3" type="ORF">LY89DRAFT_782376</name>
</gene>
<protein>
    <recommendedName>
        <fullName evidence="2">EthD domain-containing protein</fullName>
    </recommendedName>
</protein>
<dbReference type="GO" id="GO:0016491">
    <property type="term" value="F:oxidoreductase activity"/>
    <property type="evidence" value="ECO:0007669"/>
    <property type="project" value="InterPro"/>
</dbReference>
<dbReference type="OrthoDB" id="3183782at2759"/>
<evidence type="ECO:0000313" key="4">
    <source>
        <dbReference type="Proteomes" id="UP000070700"/>
    </source>
</evidence>
<sequence length="158" mass="18088">MPINQGLMKRNPDLTPEQFSESWYKDHRPLLVPYFLSCGITYYAQIHAPLSTTSPDIDISEWSGAAEMPSEDVLKIWALSTLVPQWKQDYYDEVIRADEIRLLGMLAHEQILQVGPGTVKGERKILIKDGKAVVEVPEGAWEVWRTYEKRGEGLEKSR</sequence>
<dbReference type="EMBL" id="KQ947415">
    <property type="protein sequence ID" value="KUJ17194.1"/>
    <property type="molecule type" value="Genomic_DNA"/>
</dbReference>
<dbReference type="AlphaFoldDB" id="A0A194XAM5"/>
<dbReference type="Gene3D" id="3.30.70.100">
    <property type="match status" value="1"/>
</dbReference>
<dbReference type="InterPro" id="IPR009799">
    <property type="entry name" value="EthD_dom"/>
</dbReference>
<accession>A0A194XAM5</accession>
<name>A0A194XAM5_MOLSC</name>
<proteinExistence type="inferred from homology"/>
<organism evidence="3 4">
    <name type="scientific">Mollisia scopiformis</name>
    <name type="common">Conifer needle endophyte fungus</name>
    <name type="synonym">Phialocephala scopiformis</name>
    <dbReference type="NCBI Taxonomy" id="149040"/>
    <lineage>
        <taxon>Eukaryota</taxon>
        <taxon>Fungi</taxon>
        <taxon>Dikarya</taxon>
        <taxon>Ascomycota</taxon>
        <taxon>Pezizomycotina</taxon>
        <taxon>Leotiomycetes</taxon>
        <taxon>Helotiales</taxon>
        <taxon>Mollisiaceae</taxon>
        <taxon>Mollisia</taxon>
    </lineage>
</organism>
<dbReference type="Proteomes" id="UP000070700">
    <property type="component" value="Unassembled WGS sequence"/>
</dbReference>
<evidence type="ECO:0000256" key="1">
    <source>
        <dbReference type="ARBA" id="ARBA00005986"/>
    </source>
</evidence>
<dbReference type="InterPro" id="IPR011008">
    <property type="entry name" value="Dimeric_a/b-barrel"/>
</dbReference>
<dbReference type="KEGG" id="psco:LY89DRAFT_782376"/>
<dbReference type="SUPFAM" id="SSF54909">
    <property type="entry name" value="Dimeric alpha+beta barrel"/>
    <property type="match status" value="1"/>
</dbReference>
<comment type="similarity">
    <text evidence="1">Belongs to the tpcK family.</text>
</comment>
<dbReference type="GeneID" id="28832300"/>
<dbReference type="RefSeq" id="XP_018071549.1">
    <property type="nucleotide sequence ID" value="XM_018222574.1"/>
</dbReference>
<dbReference type="Pfam" id="PF07110">
    <property type="entry name" value="EthD"/>
    <property type="match status" value="1"/>
</dbReference>
<evidence type="ECO:0000259" key="2">
    <source>
        <dbReference type="Pfam" id="PF07110"/>
    </source>
</evidence>
<reference evidence="3 4" key="1">
    <citation type="submission" date="2015-10" db="EMBL/GenBank/DDBJ databases">
        <title>Full genome of DAOMC 229536 Phialocephala scopiformis, a fungal endophyte of spruce producing the potent anti-insectan compound rugulosin.</title>
        <authorList>
            <consortium name="DOE Joint Genome Institute"/>
            <person name="Walker A.K."/>
            <person name="Frasz S.L."/>
            <person name="Seifert K.A."/>
            <person name="Miller J.D."/>
            <person name="Mondo S.J."/>
            <person name="Labutti K."/>
            <person name="Lipzen A."/>
            <person name="Dockter R."/>
            <person name="Kennedy M."/>
            <person name="Grigoriev I.V."/>
            <person name="Spatafora J.W."/>
        </authorList>
    </citation>
    <scope>NUCLEOTIDE SEQUENCE [LARGE SCALE GENOMIC DNA]</scope>
    <source>
        <strain evidence="3 4">CBS 120377</strain>
    </source>
</reference>
<keyword evidence="4" id="KW-1185">Reference proteome</keyword>
<feature type="domain" description="EthD" evidence="2">
    <location>
        <begin position="11"/>
        <end position="53"/>
    </location>
</feature>
<dbReference type="InParanoid" id="A0A194XAM5"/>
<evidence type="ECO:0000313" key="3">
    <source>
        <dbReference type="EMBL" id="KUJ17194.1"/>
    </source>
</evidence>